<evidence type="ECO:0000313" key="3">
    <source>
        <dbReference type="EMBL" id="KAK4524291.1"/>
    </source>
</evidence>
<dbReference type="PANTHER" id="PTHR11062">
    <property type="entry name" value="EXOSTOSIN HEPARAN SULFATE GLYCOSYLTRANSFERASE -RELATED"/>
    <property type="match status" value="1"/>
</dbReference>
<dbReference type="InterPro" id="IPR040911">
    <property type="entry name" value="Exostosin_GT47"/>
</dbReference>
<evidence type="ECO:0000313" key="4">
    <source>
        <dbReference type="Proteomes" id="UP001300502"/>
    </source>
</evidence>
<comment type="caution">
    <text evidence="3">The sequence shown here is derived from an EMBL/GenBank/DDBJ whole genome shotgun (WGS) entry which is preliminary data.</text>
</comment>
<feature type="domain" description="Exostosin GT47" evidence="2">
    <location>
        <begin position="154"/>
        <end position="340"/>
    </location>
</feature>
<protein>
    <recommendedName>
        <fullName evidence="2">Exostosin GT47 domain-containing protein</fullName>
    </recommendedName>
</protein>
<dbReference type="PANTHER" id="PTHR11062:SF73">
    <property type="entry name" value="EXOSTOSIN-LIKE 3"/>
    <property type="match status" value="1"/>
</dbReference>
<proteinExistence type="inferred from homology"/>
<sequence>MKFSTQLSLIEPKFGHYGLQDQNCKRLTSLLELARQRLQDVQDVELNTDVVAKAREARTFWSRQRRPLCNWFLLPCRKATCTAKCRSSNYTIYIYSHDDMRVAAKKNLSEEMLRFGGAGTSQIINELRRSQRITQNATEACYFIAENKGRHVYKLQDLPYWNFGINHIVLDFLDGKCEGQHDIGFAALAKTHLSSDIFRNSFDKSLPLPPRRLFRNSEPSKKFLITFKGTTYPSHTAGGIRSMLSNFHNGKDIIFVTKQQFSEPTSEYNYWSYEELVKQSKFCLVPQGRSPSTFRLLEVMLAGCIPVFLFDTHAAQYILPLNDEIMWEDVSYVAPSDPIDFQKFLYSLRKFDNTTVEEKSNRVVKAAMSIMKTSIDALSDDNLRMTYCAEMAQRILREIELRRKP</sequence>
<dbReference type="GO" id="GO:0016757">
    <property type="term" value="F:glycosyltransferase activity"/>
    <property type="evidence" value="ECO:0007669"/>
    <property type="project" value="InterPro"/>
</dbReference>
<dbReference type="InterPro" id="IPR004263">
    <property type="entry name" value="Exostosin"/>
</dbReference>
<evidence type="ECO:0000259" key="2">
    <source>
        <dbReference type="Pfam" id="PF03016"/>
    </source>
</evidence>
<name>A0AAV9IAL8_9RHOD</name>
<evidence type="ECO:0000256" key="1">
    <source>
        <dbReference type="ARBA" id="ARBA00010271"/>
    </source>
</evidence>
<organism evidence="3 4">
    <name type="scientific">Galdieria yellowstonensis</name>
    <dbReference type="NCBI Taxonomy" id="3028027"/>
    <lineage>
        <taxon>Eukaryota</taxon>
        <taxon>Rhodophyta</taxon>
        <taxon>Bangiophyceae</taxon>
        <taxon>Galdieriales</taxon>
        <taxon>Galdieriaceae</taxon>
        <taxon>Galdieria</taxon>
    </lineage>
</organism>
<comment type="similarity">
    <text evidence="1">Belongs to the glycosyltransferase 47 family.</text>
</comment>
<gene>
    <name evidence="3" type="ORF">GAYE_SCF02G2190</name>
</gene>
<reference evidence="3 4" key="1">
    <citation type="submission" date="2022-07" db="EMBL/GenBank/DDBJ databases">
        <title>Genome-wide signatures of adaptation to extreme environments.</title>
        <authorList>
            <person name="Cho C.H."/>
            <person name="Yoon H.S."/>
        </authorList>
    </citation>
    <scope>NUCLEOTIDE SEQUENCE [LARGE SCALE GENOMIC DNA]</scope>
    <source>
        <strain evidence="3 4">108.79 E11</strain>
    </source>
</reference>
<dbReference type="EMBL" id="JANCYU010000022">
    <property type="protein sequence ID" value="KAK4524291.1"/>
    <property type="molecule type" value="Genomic_DNA"/>
</dbReference>
<dbReference type="AlphaFoldDB" id="A0AAV9IAL8"/>
<dbReference type="Pfam" id="PF03016">
    <property type="entry name" value="Exostosin_GT47"/>
    <property type="match status" value="1"/>
</dbReference>
<dbReference type="Proteomes" id="UP001300502">
    <property type="component" value="Unassembled WGS sequence"/>
</dbReference>
<keyword evidence="4" id="KW-1185">Reference proteome</keyword>
<accession>A0AAV9IAL8</accession>